<keyword evidence="1" id="KW-0680">Restriction system</keyword>
<name>A0A017SW39_9BACT</name>
<keyword evidence="4" id="KW-1185">Reference proteome</keyword>
<evidence type="ECO:0000313" key="3">
    <source>
        <dbReference type="EMBL" id="EYF01174.1"/>
    </source>
</evidence>
<dbReference type="CDD" id="cd17260">
    <property type="entry name" value="RMtype1_S_EcoEI-TRD1-CR1_like"/>
    <property type="match status" value="1"/>
</dbReference>
<comment type="caution">
    <text evidence="3">The sequence shown here is derived from an EMBL/GenBank/DDBJ whole genome shotgun (WGS) entry which is preliminary data.</text>
</comment>
<organism evidence="3 4">
    <name type="scientific">Chondromyces apiculatus DSM 436</name>
    <dbReference type="NCBI Taxonomy" id="1192034"/>
    <lineage>
        <taxon>Bacteria</taxon>
        <taxon>Pseudomonadati</taxon>
        <taxon>Myxococcota</taxon>
        <taxon>Polyangia</taxon>
        <taxon>Polyangiales</taxon>
        <taxon>Polyangiaceae</taxon>
        <taxon>Chondromyces</taxon>
    </lineage>
</organism>
<proteinExistence type="predicted"/>
<dbReference type="GO" id="GO:0003677">
    <property type="term" value="F:DNA binding"/>
    <property type="evidence" value="ECO:0007669"/>
    <property type="project" value="UniProtKB-KW"/>
</dbReference>
<dbReference type="PANTHER" id="PTHR30408:SF12">
    <property type="entry name" value="TYPE I RESTRICTION ENZYME MJAVIII SPECIFICITY SUBUNIT"/>
    <property type="match status" value="1"/>
</dbReference>
<sequence>MHLTPQPPARPASALPPGWTRAPLSDIADVNPPRPLQRGSNAPFVDMAAVDGLLPRLRSVTERAFPGSGARFQNGDVLLARISPSLENGKTAIVDALSPGEVGFGSTELTVLGPRRATAAYLYYLLKWDAVRGPLIARRVGTSGRLRVPTAAWDEISVALPPLAEQDRITAILGAVDASLAAAQALAAQLHTLRAALVRDTFTRPCIQQRGDQLFSLGGGHPFSAITPDPAGDTLFLKVDDLAHPDNRRSIHTAAARFQACTHPGIRVHPPGHLVFPKRGGAIAKNRVRVLAHPAAVDPNLMVLAPRRALHPHAFAEALQFRGLATFADDAGIPQINFKHLYPVRFAVPPLEAQRALHETLTALDARIHTEHARQEALLALRSSLLSDLLTGRRRPAPTVPEPPPQPPMS</sequence>
<dbReference type="Gene3D" id="3.90.220.20">
    <property type="entry name" value="DNA methylase specificity domains"/>
    <property type="match status" value="2"/>
</dbReference>
<protein>
    <submittedName>
        <fullName evidence="3">Type I restriction-modification system, specificity subunit S</fullName>
    </submittedName>
</protein>
<gene>
    <name evidence="3" type="ORF">CAP_8597</name>
</gene>
<dbReference type="PANTHER" id="PTHR30408">
    <property type="entry name" value="TYPE-1 RESTRICTION ENZYME ECOKI SPECIFICITY PROTEIN"/>
    <property type="match status" value="1"/>
</dbReference>
<evidence type="ECO:0000313" key="4">
    <source>
        <dbReference type="Proteomes" id="UP000019678"/>
    </source>
</evidence>
<dbReference type="SUPFAM" id="SSF116734">
    <property type="entry name" value="DNA methylase specificity domain"/>
    <property type="match status" value="2"/>
</dbReference>
<evidence type="ECO:0000256" key="2">
    <source>
        <dbReference type="ARBA" id="ARBA00023125"/>
    </source>
</evidence>
<dbReference type="EMBL" id="ASRX01000087">
    <property type="protein sequence ID" value="EYF01174.1"/>
    <property type="molecule type" value="Genomic_DNA"/>
</dbReference>
<dbReference type="AlphaFoldDB" id="A0A017SW39"/>
<dbReference type="STRING" id="1192034.CAP_8597"/>
<dbReference type="Proteomes" id="UP000019678">
    <property type="component" value="Unassembled WGS sequence"/>
</dbReference>
<keyword evidence="2" id="KW-0238">DNA-binding</keyword>
<accession>A0A017SW39</accession>
<dbReference type="GO" id="GO:0009307">
    <property type="term" value="P:DNA restriction-modification system"/>
    <property type="evidence" value="ECO:0007669"/>
    <property type="project" value="UniProtKB-KW"/>
</dbReference>
<dbReference type="eggNOG" id="COG0732">
    <property type="taxonomic scope" value="Bacteria"/>
</dbReference>
<evidence type="ECO:0000256" key="1">
    <source>
        <dbReference type="ARBA" id="ARBA00022747"/>
    </source>
</evidence>
<dbReference type="InterPro" id="IPR044946">
    <property type="entry name" value="Restrct_endonuc_typeI_TRD_sf"/>
</dbReference>
<dbReference type="OrthoDB" id="9798929at2"/>
<dbReference type="InterPro" id="IPR052021">
    <property type="entry name" value="Type-I_RS_S_subunit"/>
</dbReference>
<reference evidence="3 4" key="1">
    <citation type="submission" date="2013-05" db="EMBL/GenBank/DDBJ databases">
        <title>Genome assembly of Chondromyces apiculatus DSM 436.</title>
        <authorList>
            <person name="Sharma G."/>
            <person name="Khatri I."/>
            <person name="Kaur C."/>
            <person name="Mayilraj S."/>
            <person name="Subramanian S."/>
        </authorList>
    </citation>
    <scope>NUCLEOTIDE SEQUENCE [LARGE SCALE GENOMIC DNA]</scope>
    <source>
        <strain evidence="3 4">DSM 436</strain>
    </source>
</reference>